<evidence type="ECO:0000313" key="1">
    <source>
        <dbReference type="EMBL" id="KAF2552689.1"/>
    </source>
</evidence>
<evidence type="ECO:0000313" key="2">
    <source>
        <dbReference type="Proteomes" id="UP000712281"/>
    </source>
</evidence>
<reference evidence="1" key="1">
    <citation type="submission" date="2019-12" db="EMBL/GenBank/DDBJ databases">
        <title>Genome sequencing and annotation of Brassica cretica.</title>
        <authorList>
            <person name="Studholme D.J."/>
            <person name="Sarris P.F."/>
        </authorList>
    </citation>
    <scope>NUCLEOTIDE SEQUENCE</scope>
    <source>
        <strain evidence="1">PFS-001/15</strain>
        <tissue evidence="1">Leaf</tissue>
    </source>
</reference>
<accession>A0A3N6PXF0</accession>
<dbReference type="EMBL" id="QGKW02001988">
    <property type="protein sequence ID" value="KAF2552689.1"/>
    <property type="molecule type" value="Genomic_DNA"/>
</dbReference>
<name>A0A3N6PXF0_BRACR</name>
<gene>
    <name evidence="1" type="ORF">F2Q68_00033743</name>
</gene>
<sequence>MWGHRQWQWERYALPLRMLGKVTHYLLLTYQWIADLSGVPQDPLPFQPWDHPFKP</sequence>
<proteinExistence type="predicted"/>
<dbReference type="Proteomes" id="UP000712281">
    <property type="component" value="Unassembled WGS sequence"/>
</dbReference>
<organism evidence="1 2">
    <name type="scientific">Brassica cretica</name>
    <name type="common">Mustard</name>
    <dbReference type="NCBI Taxonomy" id="69181"/>
    <lineage>
        <taxon>Eukaryota</taxon>
        <taxon>Viridiplantae</taxon>
        <taxon>Streptophyta</taxon>
        <taxon>Embryophyta</taxon>
        <taxon>Tracheophyta</taxon>
        <taxon>Spermatophyta</taxon>
        <taxon>Magnoliopsida</taxon>
        <taxon>eudicotyledons</taxon>
        <taxon>Gunneridae</taxon>
        <taxon>Pentapetalae</taxon>
        <taxon>rosids</taxon>
        <taxon>malvids</taxon>
        <taxon>Brassicales</taxon>
        <taxon>Brassicaceae</taxon>
        <taxon>Brassiceae</taxon>
        <taxon>Brassica</taxon>
    </lineage>
</organism>
<dbReference type="AlphaFoldDB" id="A0A3N6PXF0"/>
<comment type="caution">
    <text evidence="1">The sequence shown here is derived from an EMBL/GenBank/DDBJ whole genome shotgun (WGS) entry which is preliminary data.</text>
</comment>
<protein>
    <submittedName>
        <fullName evidence="1">Uncharacterized protein</fullName>
    </submittedName>
</protein>